<comment type="caution">
    <text evidence="7">The sequence shown here is derived from an EMBL/GenBank/DDBJ whole genome shotgun (WGS) entry which is preliminary data.</text>
</comment>
<dbReference type="EMBL" id="CAJFCJ010000008">
    <property type="protein sequence ID" value="CAD5118113.1"/>
    <property type="molecule type" value="Genomic_DNA"/>
</dbReference>
<evidence type="ECO:0000256" key="3">
    <source>
        <dbReference type="ARBA" id="ARBA00023161"/>
    </source>
</evidence>
<gene>
    <name evidence="7" type="ORF">DGYR_LOCUS6544</name>
</gene>
<evidence type="ECO:0000256" key="1">
    <source>
        <dbReference type="ARBA" id="ARBA00004123"/>
    </source>
</evidence>
<dbReference type="InterPro" id="IPR005120">
    <property type="entry name" value="UPF3_dom"/>
</dbReference>
<dbReference type="Pfam" id="PF03467">
    <property type="entry name" value="Smg4_UPF3"/>
    <property type="match status" value="1"/>
</dbReference>
<evidence type="ECO:0000313" key="7">
    <source>
        <dbReference type="EMBL" id="CAD5118113.1"/>
    </source>
</evidence>
<keyword evidence="8" id="KW-1185">Reference proteome</keyword>
<dbReference type="OrthoDB" id="18087at2759"/>
<feature type="compositionally biased region" description="Basic and acidic residues" evidence="5">
    <location>
        <begin position="297"/>
        <end position="324"/>
    </location>
</feature>
<dbReference type="InterPro" id="IPR039722">
    <property type="entry name" value="Upf3"/>
</dbReference>
<sequence>MSSSKSGKTDSKEGGKTRDKPEAPLKVVIRHLPPSLTKDTFIEQVSPLPEHNYFRFCKADLRQVLGQNAYSRAYIAFKDQDSLFSFSSKFDGYVFVDARGNEYQAMVEYTPYQKISRKAKKEDSRKNTIENDSDYLKFLDNLSSKPITHIGLEQMLTEIDNKAKEKENIAKQTTPLIMSLVRRREERQRVRVERVNREQRRREAEERKEIEKKKKIKERRERDRERKDDEHHRKREKAHRHSEKHSEPKKSSGDENFSKRDREDNNADDGSSLRSSAKSSDRPEKTSRTKSSSYYRSSDRRKPHSEEKSRNRGDKVRNRDRPQRELYVAGKKERKNGQNE</sequence>
<dbReference type="InterPro" id="IPR035979">
    <property type="entry name" value="RBD_domain_sf"/>
</dbReference>
<accession>A0A7I8VRX4</accession>
<dbReference type="PANTHER" id="PTHR13112:SF0">
    <property type="entry name" value="FI21285P1"/>
    <property type="match status" value="1"/>
</dbReference>
<feature type="region of interest" description="Disordered" evidence="5">
    <location>
        <begin position="193"/>
        <end position="340"/>
    </location>
</feature>
<evidence type="ECO:0000256" key="5">
    <source>
        <dbReference type="SAM" id="MobiDB-lite"/>
    </source>
</evidence>
<dbReference type="GO" id="GO:0003729">
    <property type="term" value="F:mRNA binding"/>
    <property type="evidence" value="ECO:0007669"/>
    <property type="project" value="TreeGrafter"/>
</dbReference>
<comment type="similarity">
    <text evidence="2">Belongs to the RENT3 family.</text>
</comment>
<feature type="compositionally biased region" description="Basic and acidic residues" evidence="5">
    <location>
        <begin position="193"/>
        <end position="231"/>
    </location>
</feature>
<evidence type="ECO:0000256" key="4">
    <source>
        <dbReference type="ARBA" id="ARBA00023242"/>
    </source>
</evidence>
<dbReference type="InterPro" id="IPR012677">
    <property type="entry name" value="Nucleotide-bd_a/b_plait_sf"/>
</dbReference>
<dbReference type="AlphaFoldDB" id="A0A7I8VRX4"/>
<organism evidence="7 8">
    <name type="scientific">Dimorphilus gyrociliatus</name>
    <dbReference type="NCBI Taxonomy" id="2664684"/>
    <lineage>
        <taxon>Eukaryota</taxon>
        <taxon>Metazoa</taxon>
        <taxon>Spiralia</taxon>
        <taxon>Lophotrochozoa</taxon>
        <taxon>Annelida</taxon>
        <taxon>Polychaeta</taxon>
        <taxon>Polychaeta incertae sedis</taxon>
        <taxon>Dinophilidae</taxon>
        <taxon>Dimorphilus</taxon>
    </lineage>
</organism>
<feature type="compositionally biased region" description="Basic residues" evidence="5">
    <location>
        <begin position="232"/>
        <end position="243"/>
    </location>
</feature>
<name>A0A7I8VRX4_9ANNE</name>
<feature type="region of interest" description="Disordered" evidence="5">
    <location>
        <begin position="1"/>
        <end position="25"/>
    </location>
</feature>
<dbReference type="SUPFAM" id="SSF54928">
    <property type="entry name" value="RNA-binding domain, RBD"/>
    <property type="match status" value="1"/>
</dbReference>
<protein>
    <submittedName>
        <fullName evidence="7">DgyrCDS6852</fullName>
    </submittedName>
</protein>
<feature type="domain" description="UPF3" evidence="6">
    <location>
        <begin position="24"/>
        <end position="183"/>
    </location>
</feature>
<evidence type="ECO:0000313" key="8">
    <source>
        <dbReference type="Proteomes" id="UP000549394"/>
    </source>
</evidence>
<keyword evidence="3" id="KW-0866">Nonsense-mediated mRNA decay</keyword>
<keyword evidence="4" id="KW-0539">Nucleus</keyword>
<dbReference type="GO" id="GO:0000184">
    <property type="term" value="P:nuclear-transcribed mRNA catabolic process, nonsense-mediated decay"/>
    <property type="evidence" value="ECO:0007669"/>
    <property type="project" value="UniProtKB-KW"/>
</dbReference>
<feature type="compositionally biased region" description="Basic and acidic residues" evidence="5">
    <location>
        <begin position="244"/>
        <end position="265"/>
    </location>
</feature>
<dbReference type="GO" id="GO:0045727">
    <property type="term" value="P:positive regulation of translation"/>
    <property type="evidence" value="ECO:0007669"/>
    <property type="project" value="TreeGrafter"/>
</dbReference>
<reference evidence="7 8" key="1">
    <citation type="submission" date="2020-08" db="EMBL/GenBank/DDBJ databases">
        <authorList>
            <person name="Hejnol A."/>
        </authorList>
    </citation>
    <scope>NUCLEOTIDE SEQUENCE [LARGE SCALE GENOMIC DNA]</scope>
</reference>
<dbReference type="Proteomes" id="UP000549394">
    <property type="component" value="Unassembled WGS sequence"/>
</dbReference>
<evidence type="ECO:0000259" key="6">
    <source>
        <dbReference type="Pfam" id="PF03467"/>
    </source>
</evidence>
<dbReference type="PANTHER" id="PTHR13112">
    <property type="entry name" value="UPF3 REGULATOR OF NONSENSE TRANSCRIPTS-LIKE PROTEIN"/>
    <property type="match status" value="1"/>
</dbReference>
<dbReference type="Gene3D" id="3.30.70.330">
    <property type="match status" value="1"/>
</dbReference>
<dbReference type="GO" id="GO:0005730">
    <property type="term" value="C:nucleolus"/>
    <property type="evidence" value="ECO:0007669"/>
    <property type="project" value="TreeGrafter"/>
</dbReference>
<dbReference type="GO" id="GO:0005737">
    <property type="term" value="C:cytoplasm"/>
    <property type="evidence" value="ECO:0007669"/>
    <property type="project" value="TreeGrafter"/>
</dbReference>
<evidence type="ECO:0000256" key="2">
    <source>
        <dbReference type="ARBA" id="ARBA00005991"/>
    </source>
</evidence>
<proteinExistence type="inferred from homology"/>
<comment type="subcellular location">
    <subcellularLocation>
        <location evidence="1">Nucleus</location>
    </subcellularLocation>
</comment>
<feature type="compositionally biased region" description="Basic and acidic residues" evidence="5">
    <location>
        <begin position="7"/>
        <end position="23"/>
    </location>
</feature>
<dbReference type="CDD" id="cd12455">
    <property type="entry name" value="RRM_like_Smg4_UPF3"/>
    <property type="match status" value="1"/>
</dbReference>